<dbReference type="Proteomes" id="UP000758603">
    <property type="component" value="Unassembled WGS sequence"/>
</dbReference>
<feature type="region of interest" description="Disordered" evidence="2">
    <location>
        <begin position="319"/>
        <end position="339"/>
    </location>
</feature>
<evidence type="ECO:0000256" key="1">
    <source>
        <dbReference type="SAM" id="Coils"/>
    </source>
</evidence>
<proteinExistence type="predicted"/>
<accession>A0A9P8RIE0</accession>
<reference evidence="3" key="1">
    <citation type="journal article" date="2021" name="Nat. Commun.">
        <title>Genetic determinants of endophytism in the Arabidopsis root mycobiome.</title>
        <authorList>
            <person name="Mesny F."/>
            <person name="Miyauchi S."/>
            <person name="Thiergart T."/>
            <person name="Pickel B."/>
            <person name="Atanasova L."/>
            <person name="Karlsson M."/>
            <person name="Huettel B."/>
            <person name="Barry K.W."/>
            <person name="Haridas S."/>
            <person name="Chen C."/>
            <person name="Bauer D."/>
            <person name="Andreopoulos W."/>
            <person name="Pangilinan J."/>
            <person name="LaButti K."/>
            <person name="Riley R."/>
            <person name="Lipzen A."/>
            <person name="Clum A."/>
            <person name="Drula E."/>
            <person name="Henrissat B."/>
            <person name="Kohler A."/>
            <person name="Grigoriev I.V."/>
            <person name="Martin F.M."/>
            <person name="Hacquard S."/>
        </authorList>
    </citation>
    <scope>NUCLEOTIDE SEQUENCE</scope>
    <source>
        <strain evidence="3">MPI-SDFR-AT-0073</strain>
    </source>
</reference>
<feature type="coiled-coil region" evidence="1">
    <location>
        <begin position="284"/>
        <end position="318"/>
    </location>
</feature>
<dbReference type="RefSeq" id="XP_045952951.1">
    <property type="nucleotide sequence ID" value="XM_046100930.1"/>
</dbReference>
<feature type="compositionally biased region" description="Polar residues" evidence="2">
    <location>
        <begin position="319"/>
        <end position="331"/>
    </location>
</feature>
<name>A0A9P8RIE0_9PEZI</name>
<gene>
    <name evidence="3" type="ORF">BKA67DRAFT_541405</name>
</gene>
<organism evidence="3 4">
    <name type="scientific">Truncatella angustata</name>
    <dbReference type="NCBI Taxonomy" id="152316"/>
    <lineage>
        <taxon>Eukaryota</taxon>
        <taxon>Fungi</taxon>
        <taxon>Dikarya</taxon>
        <taxon>Ascomycota</taxon>
        <taxon>Pezizomycotina</taxon>
        <taxon>Sordariomycetes</taxon>
        <taxon>Xylariomycetidae</taxon>
        <taxon>Amphisphaeriales</taxon>
        <taxon>Sporocadaceae</taxon>
        <taxon>Truncatella</taxon>
    </lineage>
</organism>
<protein>
    <submittedName>
        <fullName evidence="3">Uncharacterized protein</fullName>
    </submittedName>
</protein>
<keyword evidence="1" id="KW-0175">Coiled coil</keyword>
<sequence length="527" mass="59258">MDGLSRDEMAVRWDDIIDSGGKCSAEEYGLIRKMIAASLAQNLGSQQIHHPLSLVDPTTLQPSDSEELTGVQADYLNGIKRYAQGQTIFSNFAAQQKVLAQKVQEQKRAKERERALDQEILALQLETAKLQKEHDQRRTFIKHLGELEKMPAAQPDFLNSDIMYEDCSPMPEMPKEMIDGFATDHSAVNAQAEELLQNLKKHVLRSKLMSQRQQADYERSQAEKPIDVNSLSPEVKLYALNAVKNALINWVEAQLAKAGDDGSEAHVEEGTASAQVEYDHDGMLSEIQQKYQRHIELRQSLLNQLAQLDQVKENLKATATTVESPKTQHQASAEKAPLPTNVPDTYLLTPYIERLQTLARQQKSMVQEKSYINGSLAKQQQETRQILDRLAEESQLLSKFPVVNEPSKSELSFDDRTKITDEIKPWLHAADSAKLATLVEVAESVEIGMESIDEAIVRLEQACKLFNVPFPQGGEELKQEDGVEDSTKVARSPKKEPAKKIDEVKTIWDILDGNLGSINELDLRHEM</sequence>
<evidence type="ECO:0000313" key="4">
    <source>
        <dbReference type="Proteomes" id="UP000758603"/>
    </source>
</evidence>
<keyword evidence="4" id="KW-1185">Reference proteome</keyword>
<comment type="caution">
    <text evidence="3">The sequence shown here is derived from an EMBL/GenBank/DDBJ whole genome shotgun (WGS) entry which is preliminary data.</text>
</comment>
<dbReference type="AlphaFoldDB" id="A0A9P8RIE0"/>
<feature type="region of interest" description="Disordered" evidence="2">
    <location>
        <begin position="476"/>
        <end position="495"/>
    </location>
</feature>
<dbReference type="EMBL" id="JAGPXC010000010">
    <property type="protein sequence ID" value="KAH6646437.1"/>
    <property type="molecule type" value="Genomic_DNA"/>
</dbReference>
<evidence type="ECO:0000256" key="2">
    <source>
        <dbReference type="SAM" id="MobiDB-lite"/>
    </source>
</evidence>
<dbReference type="OrthoDB" id="5402392at2759"/>
<evidence type="ECO:0000313" key="3">
    <source>
        <dbReference type="EMBL" id="KAH6646437.1"/>
    </source>
</evidence>
<feature type="coiled-coil region" evidence="1">
    <location>
        <begin position="93"/>
        <end position="133"/>
    </location>
</feature>
<dbReference type="GeneID" id="70129822"/>